<dbReference type="KEGG" id="epo:Epro_0092"/>
<keyword evidence="3" id="KW-1003">Cell membrane</keyword>
<name>A0A0G3WFT6_9BACT</name>
<dbReference type="Pfam" id="PF03609">
    <property type="entry name" value="EII-Sor"/>
    <property type="match status" value="1"/>
</dbReference>
<evidence type="ECO:0000256" key="5">
    <source>
        <dbReference type="ARBA" id="ARBA00022683"/>
    </source>
</evidence>
<reference evidence="10 11" key="1">
    <citation type="submission" date="2014-09" db="EMBL/GenBank/DDBJ databases">
        <title>Complete genome sequence of Endomicrobium proavitum.</title>
        <authorList>
            <person name="Zheng H."/>
        </authorList>
    </citation>
    <scope>NUCLEOTIDE SEQUENCE [LARGE SCALE GENOMIC DNA]</scope>
    <source>
        <strain evidence="10 11">Rsa215</strain>
    </source>
</reference>
<keyword evidence="2" id="KW-0813">Transport</keyword>
<dbReference type="Proteomes" id="UP000035337">
    <property type="component" value="Chromosome"/>
</dbReference>
<keyword evidence="5" id="KW-0598">Phosphotransferase system</keyword>
<evidence type="ECO:0000313" key="10">
    <source>
        <dbReference type="EMBL" id="AKL97471.1"/>
    </source>
</evidence>
<dbReference type="GO" id="GO:0009401">
    <property type="term" value="P:phosphoenolpyruvate-dependent sugar phosphotransferase system"/>
    <property type="evidence" value="ECO:0007669"/>
    <property type="project" value="UniProtKB-KW"/>
</dbReference>
<feature type="transmembrane region" description="Helical" evidence="9">
    <location>
        <begin position="190"/>
        <end position="210"/>
    </location>
</feature>
<dbReference type="STRING" id="1408281.Epro_0092"/>
<protein>
    <submittedName>
        <fullName evidence="10">PTS mannose/fructose/N-acetylgalactosamine-specific component IIC</fullName>
    </submittedName>
</protein>
<feature type="transmembrane region" description="Helical" evidence="9">
    <location>
        <begin position="58"/>
        <end position="82"/>
    </location>
</feature>
<proteinExistence type="predicted"/>
<evidence type="ECO:0000256" key="3">
    <source>
        <dbReference type="ARBA" id="ARBA00022475"/>
    </source>
</evidence>
<evidence type="ECO:0000256" key="9">
    <source>
        <dbReference type="SAM" id="Phobius"/>
    </source>
</evidence>
<keyword evidence="8 9" id="KW-0472">Membrane</keyword>
<evidence type="ECO:0000256" key="2">
    <source>
        <dbReference type="ARBA" id="ARBA00022448"/>
    </source>
</evidence>
<organism evidence="10 11">
    <name type="scientific">Endomicrobium proavitum</name>
    <dbReference type="NCBI Taxonomy" id="1408281"/>
    <lineage>
        <taxon>Bacteria</taxon>
        <taxon>Pseudomonadati</taxon>
        <taxon>Elusimicrobiota</taxon>
        <taxon>Endomicrobiia</taxon>
        <taxon>Endomicrobiales</taxon>
        <taxon>Endomicrobiaceae</taxon>
        <taxon>Endomicrobium</taxon>
    </lineage>
</organism>
<comment type="subcellular location">
    <subcellularLocation>
        <location evidence="1">Cell membrane</location>
        <topology evidence="1">Multi-pass membrane protein</topology>
    </subcellularLocation>
</comment>
<sequence length="216" mass="24468">MIIENIFILAFIAALCSLDITAFGQFMISRPIFCAPLFGWLMGDITSGLWIGMIAEMVWINAIPMGVAVPIDITSIAILATYWASKFFPGMQEAAIWGIAFAVPLAYFYKEMDVAGRNFNIKIMRWVEKGLHEGKESRIDIGIVLGLGLFFLRIFAFYLFAMFIGGFIYQGIFLQFTVFILLGFKKAWYLLPVFGFGAMLYNFRSVRIPLIKGRNK</sequence>
<dbReference type="GO" id="GO:0005886">
    <property type="term" value="C:plasma membrane"/>
    <property type="evidence" value="ECO:0007669"/>
    <property type="project" value="UniProtKB-SubCell"/>
</dbReference>
<evidence type="ECO:0000256" key="8">
    <source>
        <dbReference type="ARBA" id="ARBA00023136"/>
    </source>
</evidence>
<feature type="transmembrane region" description="Helical" evidence="9">
    <location>
        <begin position="94"/>
        <end position="110"/>
    </location>
</feature>
<evidence type="ECO:0000256" key="4">
    <source>
        <dbReference type="ARBA" id="ARBA00022597"/>
    </source>
</evidence>
<dbReference type="OrthoDB" id="5516394at2"/>
<dbReference type="AlphaFoldDB" id="A0A0G3WFT6"/>
<keyword evidence="4" id="KW-0762">Sugar transport</keyword>
<gene>
    <name evidence="10" type="primary">ptsX</name>
    <name evidence="10" type="ORF">Epro_0092</name>
</gene>
<keyword evidence="11" id="KW-1185">Reference proteome</keyword>
<evidence type="ECO:0000313" key="11">
    <source>
        <dbReference type="Proteomes" id="UP000035337"/>
    </source>
</evidence>
<evidence type="ECO:0000256" key="6">
    <source>
        <dbReference type="ARBA" id="ARBA00022692"/>
    </source>
</evidence>
<evidence type="ECO:0000256" key="1">
    <source>
        <dbReference type="ARBA" id="ARBA00004651"/>
    </source>
</evidence>
<keyword evidence="6 9" id="KW-0812">Transmembrane</keyword>
<dbReference type="RefSeq" id="WP_052569584.1">
    <property type="nucleotide sequence ID" value="NZ_CP009498.1"/>
</dbReference>
<dbReference type="InterPro" id="IPR004700">
    <property type="entry name" value="PTS_IIC_man"/>
</dbReference>
<dbReference type="EMBL" id="CP009498">
    <property type="protein sequence ID" value="AKL97471.1"/>
    <property type="molecule type" value="Genomic_DNA"/>
</dbReference>
<keyword evidence="7 9" id="KW-1133">Transmembrane helix</keyword>
<accession>A0A0G3WFT6</accession>
<evidence type="ECO:0000256" key="7">
    <source>
        <dbReference type="ARBA" id="ARBA00022989"/>
    </source>
</evidence>